<name>A0ABQ9GJZ5_9NEOP</name>
<evidence type="ECO:0000256" key="1">
    <source>
        <dbReference type="SAM" id="MobiDB-lite"/>
    </source>
</evidence>
<sequence length="1403" mass="152971">MCRGCVFLSCRVLRWSGLCDSGITVNTRGRDCRCASGSAHHAGWVKMCRAAEPMNRLCASDISQPPPPTRARLRKHFQRRSHSAASLSLSRSTYRRLPPSSPHSGHVGFAPKIPLPTDVSAGNIAPLAGEGLLCPELELHKQCSFYVSSGLKSGGQATGPARPIHLCETGLAAKRETQPPTAVGERLIHRASKHLVKDLKSNGNRRKLLVTGGKKKKKKLTWNSTHLVNKFREVAQADVVHDVPATNKHANVKKSFASANTVSKLTRNSNKRVNVSSGRRAAVCFFHGHPSKQPTQQDRTEHINSAQLKAITGLIDIPLPPPLNPHPAILSRDRGADCRRFREVSVVCLIEGSRGTFINLVSKIILIIIIHTIYYLLSSNHEGQLGPRWLGGYPARLPPRRTGFNSRPGNSRGIAPGDAAGCRVFFGDIQFPPHLHSGAAPFSHYFTLIGSRYLFLTATRISPPNSTAPTRKACSARRCSSLLCIGNIEKGGKLCGLYETYFSAPYKYRIDIDAENVDPCRLDSYPQLLATCRCRILGANQSPYHVPQMLDGGSYRANDMATPAVETVKRILDNSSPTTWCIIPATSHRRGCEPDSIPGGVTPGFSHVGIVPSDSAARQVFSGISCFSRPCIPALFHAYLTLIGSQDLDLAKTCADLRKEHTLQTKAGWVLSRHHAHHKHHFTALQNGRKGFFKALYPKNIRVRSTQNNPKDALDVRVSINPTVPALLGTKRGKNALCSLCVSGWRQHSVSPRGDNIQHDGGGGKGSTTALRREAPPPLAVSNDVLNGGGGKKRYRRQAMSDDEADYCQPLEMTWLMKRWKGEGATTLPASSRDRSGTRRGTNSRTTLAKRGTRIREVPCSIPGTAIPPGEYWDSSLPQDMAENLLGCCVCSDLAVAMTRYTSKQMSCDTCDMSYALSITKIKHKIYNAGCGENFINAIWRSLLPLEEEVICNVLSTLGTMRKTGSGYLPARLQKELPIQRCLARVKLWARYERGGGTCDTPGMAAGIHFDCRRELLVGGRGKFRAGGREGEGARNTFNFHGLSGSANLPIYLATTYLPNCLLQHRDVTSDEQLRFSSQGEDSGDNPNGGNGISPRKPADHRPRPARFAQCDNPPGIEPGSDMVGGEHPNRSATTALKQPRSNTAAGGHMPSLNEQGRTKGGGGGDEVVRLNQEHFSPPLSDGEIFNSHSFLAIFHSPFSYSRSALARPTCAGRHYSFDFQARTPPPPPKSPRPSHALSLFLQGTFQKYGQRLPPGIIFFKDNAIPGAYRNRAGRCQWSAGFLGDLPFPPPFHSGAAPYSPRFTSFGSRDLDVKSRPTLFSHCLATVKRDILSGNHGKAIKRWQACDGGNTARRYGLSGASRLRGFQLTWAPETMSPGDKRKSAEGDATEAPILKEDKGVGST</sequence>
<feature type="region of interest" description="Disordered" evidence="1">
    <location>
        <begin position="1372"/>
        <end position="1403"/>
    </location>
</feature>
<gene>
    <name evidence="2" type="ORF">PR048_025923</name>
</gene>
<evidence type="ECO:0000313" key="3">
    <source>
        <dbReference type="Proteomes" id="UP001159363"/>
    </source>
</evidence>
<evidence type="ECO:0000313" key="2">
    <source>
        <dbReference type="EMBL" id="KAJ8872319.1"/>
    </source>
</evidence>
<feature type="region of interest" description="Disordered" evidence="1">
    <location>
        <begin position="826"/>
        <end position="848"/>
    </location>
</feature>
<organism evidence="2 3">
    <name type="scientific">Dryococelus australis</name>
    <dbReference type="NCBI Taxonomy" id="614101"/>
    <lineage>
        <taxon>Eukaryota</taxon>
        <taxon>Metazoa</taxon>
        <taxon>Ecdysozoa</taxon>
        <taxon>Arthropoda</taxon>
        <taxon>Hexapoda</taxon>
        <taxon>Insecta</taxon>
        <taxon>Pterygota</taxon>
        <taxon>Neoptera</taxon>
        <taxon>Polyneoptera</taxon>
        <taxon>Phasmatodea</taxon>
        <taxon>Verophasmatodea</taxon>
        <taxon>Anareolatae</taxon>
        <taxon>Phasmatidae</taxon>
        <taxon>Eurycanthinae</taxon>
        <taxon>Dryococelus</taxon>
    </lineage>
</organism>
<feature type="region of interest" description="Disordered" evidence="1">
    <location>
        <begin position="1072"/>
        <end position="1167"/>
    </location>
</feature>
<feature type="compositionally biased region" description="Polar residues" evidence="1">
    <location>
        <begin position="1075"/>
        <end position="1086"/>
    </location>
</feature>
<feature type="region of interest" description="Disordered" evidence="1">
    <location>
        <begin position="749"/>
        <end position="799"/>
    </location>
</feature>
<proteinExistence type="predicted"/>
<dbReference type="EMBL" id="JARBHB010000011">
    <property type="protein sequence ID" value="KAJ8872319.1"/>
    <property type="molecule type" value="Genomic_DNA"/>
</dbReference>
<feature type="region of interest" description="Disordered" evidence="1">
    <location>
        <begin position="77"/>
        <end position="106"/>
    </location>
</feature>
<accession>A0ABQ9GJZ5</accession>
<dbReference type="Proteomes" id="UP001159363">
    <property type="component" value="Chromosome 10"/>
</dbReference>
<feature type="compositionally biased region" description="Low complexity" evidence="1">
    <location>
        <begin position="83"/>
        <end position="98"/>
    </location>
</feature>
<feature type="compositionally biased region" description="Basic and acidic residues" evidence="1">
    <location>
        <begin position="1393"/>
        <end position="1403"/>
    </location>
</feature>
<reference evidence="2 3" key="1">
    <citation type="submission" date="2023-02" db="EMBL/GenBank/DDBJ databases">
        <title>LHISI_Scaffold_Assembly.</title>
        <authorList>
            <person name="Stuart O.P."/>
            <person name="Cleave R."/>
            <person name="Magrath M.J.L."/>
            <person name="Mikheyev A.S."/>
        </authorList>
    </citation>
    <scope>NUCLEOTIDE SEQUENCE [LARGE SCALE GENOMIC DNA]</scope>
    <source>
        <strain evidence="2">Daus_M_001</strain>
        <tissue evidence="2">Leg muscle</tissue>
    </source>
</reference>
<comment type="caution">
    <text evidence="2">The sequence shown here is derived from an EMBL/GenBank/DDBJ whole genome shotgun (WGS) entry which is preliminary data.</text>
</comment>
<protein>
    <submittedName>
        <fullName evidence="2">Uncharacterized protein</fullName>
    </submittedName>
</protein>
<feature type="compositionally biased region" description="Polar residues" evidence="1">
    <location>
        <begin position="1131"/>
        <end position="1145"/>
    </location>
</feature>
<keyword evidence="3" id="KW-1185">Reference proteome</keyword>